<dbReference type="Pfam" id="PF08241">
    <property type="entry name" value="Methyltransf_11"/>
    <property type="match status" value="1"/>
</dbReference>
<dbReference type="CDD" id="cd02440">
    <property type="entry name" value="AdoMet_MTases"/>
    <property type="match status" value="1"/>
</dbReference>
<evidence type="ECO:0000259" key="2">
    <source>
        <dbReference type="Pfam" id="PF08241"/>
    </source>
</evidence>
<dbReference type="EMBL" id="VXIT01000001">
    <property type="protein sequence ID" value="KAA6415527.1"/>
    <property type="molecule type" value="Genomic_DNA"/>
</dbReference>
<dbReference type="InterPro" id="IPR052356">
    <property type="entry name" value="Thiol_S-MT"/>
</dbReference>
<gene>
    <name evidence="3" type="ORF">FRX48_00242</name>
</gene>
<dbReference type="SUPFAM" id="SSF53335">
    <property type="entry name" value="S-adenosyl-L-methionine-dependent methyltransferases"/>
    <property type="match status" value="1"/>
</dbReference>
<evidence type="ECO:0000313" key="3">
    <source>
        <dbReference type="EMBL" id="KAA6415527.1"/>
    </source>
</evidence>
<name>A0A5M8Q2D5_9LECA</name>
<proteinExistence type="predicted"/>
<keyword evidence="1" id="KW-0472">Membrane</keyword>
<dbReference type="GO" id="GO:0008168">
    <property type="term" value="F:methyltransferase activity"/>
    <property type="evidence" value="ECO:0007669"/>
    <property type="project" value="UniProtKB-KW"/>
</dbReference>
<protein>
    <submittedName>
        <fullName evidence="3">Methyltransferase 7B</fullName>
    </submittedName>
</protein>
<organism evidence="3 4">
    <name type="scientific">Lasallia pustulata</name>
    <dbReference type="NCBI Taxonomy" id="136370"/>
    <lineage>
        <taxon>Eukaryota</taxon>
        <taxon>Fungi</taxon>
        <taxon>Dikarya</taxon>
        <taxon>Ascomycota</taxon>
        <taxon>Pezizomycotina</taxon>
        <taxon>Lecanoromycetes</taxon>
        <taxon>OSLEUM clade</taxon>
        <taxon>Umbilicariomycetidae</taxon>
        <taxon>Umbilicariales</taxon>
        <taxon>Umbilicariaceae</taxon>
        <taxon>Lasallia</taxon>
    </lineage>
</organism>
<keyword evidence="1" id="KW-0812">Transmembrane</keyword>
<evidence type="ECO:0000313" key="4">
    <source>
        <dbReference type="Proteomes" id="UP000324767"/>
    </source>
</evidence>
<dbReference type="GO" id="GO:0032259">
    <property type="term" value="P:methylation"/>
    <property type="evidence" value="ECO:0007669"/>
    <property type="project" value="UniProtKB-KW"/>
</dbReference>
<dbReference type="Proteomes" id="UP000324767">
    <property type="component" value="Unassembled WGS sequence"/>
</dbReference>
<reference evidence="3 4" key="1">
    <citation type="submission" date="2019-09" db="EMBL/GenBank/DDBJ databases">
        <title>The hologenome of the rock-dwelling lichen Lasallia pustulata.</title>
        <authorList>
            <person name="Greshake Tzovaras B."/>
            <person name="Segers F."/>
            <person name="Bicker A."/>
            <person name="Dal Grande F."/>
            <person name="Otte J."/>
            <person name="Hankeln T."/>
            <person name="Schmitt I."/>
            <person name="Ebersberger I."/>
        </authorList>
    </citation>
    <scope>NUCLEOTIDE SEQUENCE [LARGE SCALE GENOMIC DNA]</scope>
    <source>
        <strain evidence="3">A1-1</strain>
    </source>
</reference>
<dbReference type="PANTHER" id="PTHR45036">
    <property type="entry name" value="METHYLTRANSFERASE LIKE 7B"/>
    <property type="match status" value="1"/>
</dbReference>
<keyword evidence="1" id="KW-1133">Transmembrane helix</keyword>
<comment type="caution">
    <text evidence="3">The sequence shown here is derived from an EMBL/GenBank/DDBJ whole genome shotgun (WGS) entry which is preliminary data.</text>
</comment>
<dbReference type="InterPro" id="IPR029063">
    <property type="entry name" value="SAM-dependent_MTases_sf"/>
</dbReference>
<keyword evidence="3" id="KW-0489">Methyltransferase</keyword>
<keyword evidence="3" id="KW-0808">Transferase</keyword>
<dbReference type="OrthoDB" id="540004at2759"/>
<accession>A0A5M8Q2D5</accession>
<dbReference type="AlphaFoldDB" id="A0A5M8Q2D5"/>
<dbReference type="InterPro" id="IPR013216">
    <property type="entry name" value="Methyltransf_11"/>
</dbReference>
<feature type="domain" description="Methyltransferase type 11" evidence="2">
    <location>
        <begin position="86"/>
        <end position="189"/>
    </location>
</feature>
<dbReference type="Gene3D" id="3.40.50.150">
    <property type="entry name" value="Vaccinia Virus protein VP39"/>
    <property type="match status" value="1"/>
</dbReference>
<feature type="transmembrane region" description="Helical" evidence="1">
    <location>
        <begin position="12"/>
        <end position="34"/>
    </location>
</feature>
<dbReference type="PANTHER" id="PTHR45036:SF1">
    <property type="entry name" value="METHYLTRANSFERASE LIKE 7A"/>
    <property type="match status" value="1"/>
</dbReference>
<evidence type="ECO:0000256" key="1">
    <source>
        <dbReference type="SAM" id="Phobius"/>
    </source>
</evidence>
<sequence length="263" mass="30230">MGLDLMERVQSYMFPFLLLSIAVYAGVLTLYDLILVQGRLLDILNYSKWRDPMFERAWKFIGPNAAKSEEDSPVPSLVHEAYGTVLELGPGTGEQLRRLDPSKIRRIYGIEPNHVLHPELRARIAKAGLENVYTIVPCGIEDRTELTKYGIESESIDTVLSIKVLCSVPEPERMTRNLYRLLKPGGQLLLSEHVRSKNMLSRLIQEIYNIPWPHMLGNCHLNRPTDEYLMKAGDWDKVDFLNYQDEKDFVILPHICGRLVKPR</sequence>